<sequence length="327" mass="33978">MRNAYSRLLAVSACAVAAYFGGAAQVCAAYPEKPITITVPFPAGGGVDVVGRLYAQQITESTGASIVVENRAGSGGIIGVGAIARSKADGYQFVMGSPGNISIAPSAYRSLSYDPAKDLQAVAMGVQMPILLVARPDAPFTTVAELISYSKQNPGKLTYGSGGTGTSLHLAGAMFAQMAGINALHVPYKGSTPALIDLMGGRVDYMFVDTSAMANVNAGKIKLLAVTSGKRSTLLPDTPTVAESGLPGYEAINWYGFFAPAGTPPEAVQWLHDKIQAALAEPALVNKLKSQMVELPPAMDSAAFAQFVAGDTAKWSQLIKAMNLKLD</sequence>
<dbReference type="PIRSF" id="PIRSF017082">
    <property type="entry name" value="YflP"/>
    <property type="match status" value="1"/>
</dbReference>
<comment type="caution">
    <text evidence="3">The sequence shown here is derived from an EMBL/GenBank/DDBJ whole genome shotgun (WGS) entry which is preliminary data.</text>
</comment>
<dbReference type="InterPro" id="IPR042100">
    <property type="entry name" value="Bug_dom1"/>
</dbReference>
<feature type="signal peptide" evidence="2">
    <location>
        <begin position="1"/>
        <end position="28"/>
    </location>
</feature>
<evidence type="ECO:0000313" key="4">
    <source>
        <dbReference type="Proteomes" id="UP000285324"/>
    </source>
</evidence>
<organism evidence="3 4">
    <name type="scientific">Alcaligenes xylosoxydans xylosoxydans</name>
    <name type="common">Achromobacter xylosoxidans</name>
    <dbReference type="NCBI Taxonomy" id="85698"/>
    <lineage>
        <taxon>Bacteria</taxon>
        <taxon>Pseudomonadati</taxon>
        <taxon>Pseudomonadota</taxon>
        <taxon>Betaproteobacteria</taxon>
        <taxon>Burkholderiales</taxon>
        <taxon>Alcaligenaceae</taxon>
        <taxon>Achromobacter</taxon>
    </lineage>
</organism>
<dbReference type="CDD" id="cd07012">
    <property type="entry name" value="PBP2_Bug_TTT"/>
    <property type="match status" value="1"/>
</dbReference>
<accession>A0A424WE42</accession>
<evidence type="ECO:0000313" key="3">
    <source>
        <dbReference type="EMBL" id="RPJ91522.1"/>
    </source>
</evidence>
<comment type="similarity">
    <text evidence="1">Belongs to the UPF0065 (bug) family.</text>
</comment>
<dbReference type="Gene3D" id="3.40.190.150">
    <property type="entry name" value="Bordetella uptake gene, domain 1"/>
    <property type="match status" value="1"/>
</dbReference>
<proteinExistence type="inferred from homology"/>
<gene>
    <name evidence="3" type="ORF">DY367_12310</name>
</gene>
<dbReference type="EMBL" id="QVXO01000015">
    <property type="protein sequence ID" value="RPJ91522.1"/>
    <property type="molecule type" value="Genomic_DNA"/>
</dbReference>
<evidence type="ECO:0000256" key="1">
    <source>
        <dbReference type="ARBA" id="ARBA00006987"/>
    </source>
</evidence>
<reference evidence="3 4" key="1">
    <citation type="submission" date="2018-08" db="EMBL/GenBank/DDBJ databases">
        <title>Achromobacter xylosoxidans Genome sequencing and assembly.</title>
        <authorList>
            <person name="Wang R."/>
            <person name="Rensing C."/>
            <person name="Li Y."/>
        </authorList>
    </citation>
    <scope>NUCLEOTIDE SEQUENCE [LARGE SCALE GENOMIC DNA]</scope>
    <source>
        <strain evidence="3 4">GD003A</strain>
    </source>
</reference>
<dbReference type="Proteomes" id="UP000285324">
    <property type="component" value="Unassembled WGS sequence"/>
</dbReference>
<dbReference type="RefSeq" id="WP_118932632.1">
    <property type="nucleotide sequence ID" value="NZ_CP061008.1"/>
</dbReference>
<evidence type="ECO:0000256" key="2">
    <source>
        <dbReference type="SAM" id="SignalP"/>
    </source>
</evidence>
<dbReference type="SUPFAM" id="SSF53850">
    <property type="entry name" value="Periplasmic binding protein-like II"/>
    <property type="match status" value="1"/>
</dbReference>
<dbReference type="AlphaFoldDB" id="A0A424WE42"/>
<name>A0A424WE42_ALCXX</name>
<dbReference type="Gene3D" id="3.40.190.10">
    <property type="entry name" value="Periplasmic binding protein-like II"/>
    <property type="match status" value="1"/>
</dbReference>
<feature type="chain" id="PRO_5019183851" evidence="2">
    <location>
        <begin position="29"/>
        <end position="327"/>
    </location>
</feature>
<dbReference type="PANTHER" id="PTHR42928:SF5">
    <property type="entry name" value="BLR1237 PROTEIN"/>
    <property type="match status" value="1"/>
</dbReference>
<protein>
    <submittedName>
        <fullName evidence="3">Tripartite tricarboxylate transporter substrate binding protein</fullName>
    </submittedName>
</protein>
<dbReference type="Pfam" id="PF03401">
    <property type="entry name" value="TctC"/>
    <property type="match status" value="1"/>
</dbReference>
<dbReference type="OrthoDB" id="8651320at2"/>
<dbReference type="InterPro" id="IPR005064">
    <property type="entry name" value="BUG"/>
</dbReference>
<dbReference type="PANTHER" id="PTHR42928">
    <property type="entry name" value="TRICARBOXYLATE-BINDING PROTEIN"/>
    <property type="match status" value="1"/>
</dbReference>
<keyword evidence="2" id="KW-0732">Signal</keyword>